<organism evidence="2 3">
    <name type="scientific">Apiospora hydei</name>
    <dbReference type="NCBI Taxonomy" id="1337664"/>
    <lineage>
        <taxon>Eukaryota</taxon>
        <taxon>Fungi</taxon>
        <taxon>Dikarya</taxon>
        <taxon>Ascomycota</taxon>
        <taxon>Pezizomycotina</taxon>
        <taxon>Sordariomycetes</taxon>
        <taxon>Xylariomycetidae</taxon>
        <taxon>Amphisphaeriales</taxon>
        <taxon>Apiosporaceae</taxon>
        <taxon>Apiospora</taxon>
    </lineage>
</organism>
<dbReference type="GeneID" id="92043295"/>
<comment type="caution">
    <text evidence="2">The sequence shown here is derived from an EMBL/GenBank/DDBJ whole genome shotgun (WGS) entry which is preliminary data.</text>
</comment>
<name>A0ABR1WRB8_9PEZI</name>
<sequence length="109" mass="11884">MIPPSFGTCPRAVQLRLLYALSELRIALYDVRKAYTSAGIRTVGCKTCNFFLGLGLRGHGTSAAQDANDHANPDRKDGPLERGFKPNLPQQPGHPAWIYKATETASTAR</sequence>
<reference evidence="2 3" key="1">
    <citation type="submission" date="2023-01" db="EMBL/GenBank/DDBJ databases">
        <title>Analysis of 21 Apiospora genomes using comparative genomics revels a genus with tremendous synthesis potential of carbohydrate active enzymes and secondary metabolites.</title>
        <authorList>
            <person name="Sorensen T."/>
        </authorList>
    </citation>
    <scope>NUCLEOTIDE SEQUENCE [LARGE SCALE GENOMIC DNA]</scope>
    <source>
        <strain evidence="2 3">CBS 114990</strain>
    </source>
</reference>
<dbReference type="EMBL" id="JAQQWN010000005">
    <property type="protein sequence ID" value="KAK8084649.1"/>
    <property type="molecule type" value="Genomic_DNA"/>
</dbReference>
<evidence type="ECO:0000313" key="3">
    <source>
        <dbReference type="Proteomes" id="UP001433268"/>
    </source>
</evidence>
<dbReference type="Proteomes" id="UP001433268">
    <property type="component" value="Unassembled WGS sequence"/>
</dbReference>
<gene>
    <name evidence="2" type="ORF">PG997_005920</name>
</gene>
<feature type="region of interest" description="Disordered" evidence="1">
    <location>
        <begin position="60"/>
        <end position="109"/>
    </location>
</feature>
<feature type="compositionally biased region" description="Basic and acidic residues" evidence="1">
    <location>
        <begin position="67"/>
        <end position="84"/>
    </location>
</feature>
<proteinExistence type="predicted"/>
<evidence type="ECO:0000256" key="1">
    <source>
        <dbReference type="SAM" id="MobiDB-lite"/>
    </source>
</evidence>
<protein>
    <submittedName>
        <fullName evidence="2">Uncharacterized protein</fullName>
    </submittedName>
</protein>
<dbReference type="RefSeq" id="XP_066669158.1">
    <property type="nucleotide sequence ID" value="XM_066810235.1"/>
</dbReference>
<keyword evidence="3" id="KW-1185">Reference proteome</keyword>
<accession>A0ABR1WRB8</accession>
<evidence type="ECO:0000313" key="2">
    <source>
        <dbReference type="EMBL" id="KAK8084649.1"/>
    </source>
</evidence>